<keyword evidence="5" id="KW-1185">Reference proteome</keyword>
<proteinExistence type="inferred from homology"/>
<dbReference type="PANTHER" id="PTHR47933:SF11">
    <property type="entry name" value="PENTATRICOPEPTIDE REPEAT-CONTAINING PROTEIN 2"/>
    <property type="match status" value="1"/>
</dbReference>
<reference evidence="4" key="1">
    <citation type="submission" date="2019-12" db="EMBL/GenBank/DDBJ databases">
        <authorList>
            <person name="Scholes J."/>
        </authorList>
    </citation>
    <scope>NUCLEOTIDE SEQUENCE</scope>
</reference>
<dbReference type="PANTHER" id="PTHR47933">
    <property type="entry name" value="PENTATRICOPEPTIDE REPEAT-CONTAINING PROTEIN 1, MITOCHONDRIAL"/>
    <property type="match status" value="1"/>
</dbReference>
<dbReference type="EMBL" id="CACSLK010030875">
    <property type="protein sequence ID" value="CAA0838544.1"/>
    <property type="molecule type" value="Genomic_DNA"/>
</dbReference>
<accession>A0A9N7NT59</accession>
<keyword evidence="2" id="KW-0677">Repeat</keyword>
<comment type="similarity">
    <text evidence="1">Belongs to the PPR family. P subfamily.</text>
</comment>
<evidence type="ECO:0000313" key="5">
    <source>
        <dbReference type="Proteomes" id="UP001153555"/>
    </source>
</evidence>
<gene>
    <name evidence="4" type="ORF">SHERM_05152</name>
</gene>
<dbReference type="PROSITE" id="PS51375">
    <property type="entry name" value="PPR"/>
    <property type="match status" value="7"/>
</dbReference>
<comment type="caution">
    <text evidence="4">The sequence shown here is derived from an EMBL/GenBank/DDBJ whole genome shotgun (WGS) entry which is preliminary data.</text>
</comment>
<dbReference type="InterPro" id="IPR002885">
    <property type="entry name" value="PPR_rpt"/>
</dbReference>
<dbReference type="InterPro" id="IPR011990">
    <property type="entry name" value="TPR-like_helical_dom_sf"/>
</dbReference>
<feature type="repeat" description="PPR" evidence="3">
    <location>
        <begin position="341"/>
        <end position="375"/>
    </location>
</feature>
<protein>
    <submittedName>
        <fullName evidence="4">Pentatricopeptide repeat-containing protein -mitochondrial</fullName>
    </submittedName>
</protein>
<evidence type="ECO:0000256" key="3">
    <source>
        <dbReference type="PROSITE-ProRule" id="PRU00708"/>
    </source>
</evidence>
<feature type="repeat" description="PPR" evidence="3">
    <location>
        <begin position="236"/>
        <end position="270"/>
    </location>
</feature>
<feature type="repeat" description="PPR" evidence="3">
    <location>
        <begin position="306"/>
        <end position="340"/>
    </location>
</feature>
<dbReference type="OrthoDB" id="185373at2759"/>
<feature type="repeat" description="PPR" evidence="3">
    <location>
        <begin position="446"/>
        <end position="480"/>
    </location>
</feature>
<sequence length="582" mass="66290">MKVRRHVLPLATVVGHRLRPLSTPPAFSIPIPHLLKPSPPQPPTLPPQSPTSASPEFIHISKILSNPSLRPGSELEEALAASLINPSPNILLEIFHHFNSTPKPLFTLFNWARNRPDYQFSIAVFNAVVNSLARARRFDSAWTLILGQINGDPNKRPDLDTFRIMVRRYTRAGLTSAAIRTFVYACNLELFRDLSAAENNLLQTLLDSLCKEGNVRVAARYCEKYKATRNPNWSPSIEIYNILLNGWFRSRKLKNAERLWKQMKVEKVKPTVVTYGTLVEGLCQAGRVDMAMELLNEMKTEGVKPNAIVYNSIIDALGEAGRFKEALGMLERFSILEVGPTISTYNSLVKGFCRWGDMAGASQVVKMMIGDKFLPSATTYSYFFKHFARFGKTEEGLNLYSKLIKSGYELDRLTYHLLIKMLCEEGKLDLTAWIIKEMRAHGLDLDLATSTMLIHLLWKMHRYDEAVFEFEDMFRRGIVPQHLTYVRMCKDLERLGMMQIAKKIRNLMDSVPHSTKVPKTYRDSGVDSRERKMSIMKRAERMSDALKMCKSPRELVSHGYVPGSDVSCAQKLTDKIQRKLQT</sequence>
<dbReference type="Proteomes" id="UP001153555">
    <property type="component" value="Unassembled WGS sequence"/>
</dbReference>
<dbReference type="Pfam" id="PF01535">
    <property type="entry name" value="PPR"/>
    <property type="match status" value="2"/>
</dbReference>
<organism evidence="4 5">
    <name type="scientific">Striga hermonthica</name>
    <name type="common">Purple witchweed</name>
    <name type="synonym">Buchnera hermonthica</name>
    <dbReference type="NCBI Taxonomy" id="68872"/>
    <lineage>
        <taxon>Eukaryota</taxon>
        <taxon>Viridiplantae</taxon>
        <taxon>Streptophyta</taxon>
        <taxon>Embryophyta</taxon>
        <taxon>Tracheophyta</taxon>
        <taxon>Spermatophyta</taxon>
        <taxon>Magnoliopsida</taxon>
        <taxon>eudicotyledons</taxon>
        <taxon>Gunneridae</taxon>
        <taxon>Pentapetalae</taxon>
        <taxon>asterids</taxon>
        <taxon>lamiids</taxon>
        <taxon>Lamiales</taxon>
        <taxon>Orobanchaceae</taxon>
        <taxon>Buchnereae</taxon>
        <taxon>Striga</taxon>
    </lineage>
</organism>
<feature type="repeat" description="PPR" evidence="3">
    <location>
        <begin position="411"/>
        <end position="445"/>
    </location>
</feature>
<evidence type="ECO:0000313" key="4">
    <source>
        <dbReference type="EMBL" id="CAA0838544.1"/>
    </source>
</evidence>
<evidence type="ECO:0000256" key="1">
    <source>
        <dbReference type="ARBA" id="ARBA00007626"/>
    </source>
</evidence>
<evidence type="ECO:0000256" key="2">
    <source>
        <dbReference type="ARBA" id="ARBA00022737"/>
    </source>
</evidence>
<feature type="repeat" description="PPR" evidence="3">
    <location>
        <begin position="271"/>
        <end position="305"/>
    </location>
</feature>
<feature type="repeat" description="PPR" evidence="3">
    <location>
        <begin position="376"/>
        <end position="410"/>
    </location>
</feature>
<dbReference type="GO" id="GO:0003729">
    <property type="term" value="F:mRNA binding"/>
    <property type="evidence" value="ECO:0007669"/>
    <property type="project" value="TreeGrafter"/>
</dbReference>
<name>A0A9N7NT59_STRHE</name>
<dbReference type="Pfam" id="PF13041">
    <property type="entry name" value="PPR_2"/>
    <property type="match status" value="2"/>
</dbReference>
<dbReference type="AlphaFoldDB" id="A0A9N7NT59"/>
<dbReference type="Gene3D" id="1.25.40.10">
    <property type="entry name" value="Tetratricopeptide repeat domain"/>
    <property type="match status" value="5"/>
</dbReference>
<dbReference type="NCBIfam" id="TIGR00756">
    <property type="entry name" value="PPR"/>
    <property type="match status" value="4"/>
</dbReference>
<dbReference type="InterPro" id="IPR051240">
    <property type="entry name" value="Mito_RNA-Proc/Resp"/>
</dbReference>